<dbReference type="RefSeq" id="WP_019379046.1">
    <property type="nucleotide sequence ID" value="NZ_CP126077.1"/>
</dbReference>
<keyword evidence="1" id="KW-0812">Transmembrane</keyword>
<feature type="transmembrane region" description="Helical" evidence="1">
    <location>
        <begin position="6"/>
        <end position="24"/>
    </location>
</feature>
<reference evidence="2 3" key="1">
    <citation type="submission" date="2020-09" db="EMBL/GenBank/DDBJ databases">
        <title>Draft Genome Sequences of Oil-Oxidizing Bacteria Halomonas titanicae, Marinobacter lutaoensis, and Virgibacillus halodenitrificans Isolated from Highly Saline Environments.</title>
        <authorList>
            <person name="Grouzdev D.S."/>
            <person name="Sokolova D.S."/>
            <person name="Semenova E.M."/>
            <person name="Borzenkov I.A."/>
            <person name="Bidzhieva S.K."/>
            <person name="Poltaraus A.B."/>
            <person name="Nazina T.N."/>
        </authorList>
    </citation>
    <scope>NUCLEOTIDE SEQUENCE [LARGE SCALE GENOMIC DNA]</scope>
    <source>
        <strain evidence="2 3">VKM B-3472D</strain>
    </source>
</reference>
<comment type="caution">
    <text evidence="2">The sequence shown here is derived from an EMBL/GenBank/DDBJ whole genome shotgun (WGS) entry which is preliminary data.</text>
</comment>
<organism evidence="2 3">
    <name type="scientific">Virgibacillus halodenitrificans</name>
    <name type="common">Bacillus halodenitrificans</name>
    <dbReference type="NCBI Taxonomy" id="1482"/>
    <lineage>
        <taxon>Bacteria</taxon>
        <taxon>Bacillati</taxon>
        <taxon>Bacillota</taxon>
        <taxon>Bacilli</taxon>
        <taxon>Bacillales</taxon>
        <taxon>Bacillaceae</taxon>
        <taxon>Virgibacillus</taxon>
    </lineage>
</organism>
<name>A0ABR7VR14_VIRHA</name>
<accession>A0ABR7VR14</accession>
<sequence length="217" mass="25125">MSVIIFIIFIVALVSISILLQRYVNSYGYRVRAMLSGYVIFLLLCVLVFFLLPTANREQEKPAKEKEEAPYLYELLETGQVDQINKQYIREKWEYPYEATDINIQAPDNDAEGVTVMINTSNGLENEVRITFYQTPAYVDNIDISKKVYPPNVKLSKETLHIYKPEVTEVEYAAFTPEFPFRQLTGKSILDDLFEHGQQVLYIQVPDNVRISTNSLY</sequence>
<dbReference type="Proteomes" id="UP000621631">
    <property type="component" value="Unassembled WGS sequence"/>
</dbReference>
<evidence type="ECO:0000313" key="2">
    <source>
        <dbReference type="EMBL" id="MBD1222982.1"/>
    </source>
</evidence>
<protein>
    <submittedName>
        <fullName evidence="2">Uncharacterized protein</fullName>
    </submittedName>
</protein>
<proteinExistence type="predicted"/>
<keyword evidence="3" id="KW-1185">Reference proteome</keyword>
<feature type="transmembrane region" description="Helical" evidence="1">
    <location>
        <begin position="31"/>
        <end position="52"/>
    </location>
</feature>
<keyword evidence="1" id="KW-1133">Transmembrane helix</keyword>
<evidence type="ECO:0000256" key="1">
    <source>
        <dbReference type="SAM" id="Phobius"/>
    </source>
</evidence>
<evidence type="ECO:0000313" key="3">
    <source>
        <dbReference type="Proteomes" id="UP000621631"/>
    </source>
</evidence>
<keyword evidence="1" id="KW-0472">Membrane</keyword>
<gene>
    <name evidence="2" type="ORF">IC602_10240</name>
</gene>
<dbReference type="EMBL" id="JACWEZ010000005">
    <property type="protein sequence ID" value="MBD1222982.1"/>
    <property type="molecule type" value="Genomic_DNA"/>
</dbReference>